<accession>A0A0A9GGQ0</accession>
<protein>
    <submittedName>
        <fullName evidence="1">Uncharacterized protein</fullName>
    </submittedName>
</protein>
<sequence>MVQDNSSLPSNCYMMKLGHILLSLKSFFPRLLTHNMHSACNFTPKVRLPLKISQFKKN</sequence>
<proteinExistence type="predicted"/>
<reference evidence="1" key="1">
    <citation type="submission" date="2014-09" db="EMBL/GenBank/DDBJ databases">
        <authorList>
            <person name="Magalhaes I.L.F."/>
            <person name="Oliveira U."/>
            <person name="Santos F.R."/>
            <person name="Vidigal T.H.D.A."/>
            <person name="Brescovit A.D."/>
            <person name="Santos A.J."/>
        </authorList>
    </citation>
    <scope>NUCLEOTIDE SEQUENCE</scope>
    <source>
        <tissue evidence="1">Shoot tissue taken approximately 20 cm above the soil surface</tissue>
    </source>
</reference>
<evidence type="ECO:0000313" key="1">
    <source>
        <dbReference type="EMBL" id="JAE23637.1"/>
    </source>
</evidence>
<name>A0A0A9GGQ0_ARUDO</name>
<reference evidence="1" key="2">
    <citation type="journal article" date="2015" name="Data Brief">
        <title>Shoot transcriptome of the giant reed, Arundo donax.</title>
        <authorList>
            <person name="Barrero R.A."/>
            <person name="Guerrero F.D."/>
            <person name="Moolhuijzen P."/>
            <person name="Goolsby J.A."/>
            <person name="Tidwell J."/>
            <person name="Bellgard S.E."/>
            <person name="Bellgard M.I."/>
        </authorList>
    </citation>
    <scope>NUCLEOTIDE SEQUENCE</scope>
    <source>
        <tissue evidence="1">Shoot tissue taken approximately 20 cm above the soil surface</tissue>
    </source>
</reference>
<dbReference type="EMBL" id="GBRH01174259">
    <property type="protein sequence ID" value="JAE23637.1"/>
    <property type="molecule type" value="Transcribed_RNA"/>
</dbReference>
<organism evidence="1">
    <name type="scientific">Arundo donax</name>
    <name type="common">Giant reed</name>
    <name type="synonym">Donax arundinaceus</name>
    <dbReference type="NCBI Taxonomy" id="35708"/>
    <lineage>
        <taxon>Eukaryota</taxon>
        <taxon>Viridiplantae</taxon>
        <taxon>Streptophyta</taxon>
        <taxon>Embryophyta</taxon>
        <taxon>Tracheophyta</taxon>
        <taxon>Spermatophyta</taxon>
        <taxon>Magnoliopsida</taxon>
        <taxon>Liliopsida</taxon>
        <taxon>Poales</taxon>
        <taxon>Poaceae</taxon>
        <taxon>PACMAD clade</taxon>
        <taxon>Arundinoideae</taxon>
        <taxon>Arundineae</taxon>
        <taxon>Arundo</taxon>
    </lineage>
</organism>
<dbReference type="AlphaFoldDB" id="A0A0A9GGQ0"/>